<dbReference type="AlphaFoldDB" id="A0AAV4XX07"/>
<reference evidence="1 2" key="1">
    <citation type="submission" date="2021-06" db="EMBL/GenBank/DDBJ databases">
        <title>Caerostris extrusa draft genome.</title>
        <authorList>
            <person name="Kono N."/>
            <person name="Arakawa K."/>
        </authorList>
    </citation>
    <scope>NUCLEOTIDE SEQUENCE [LARGE SCALE GENOMIC DNA]</scope>
</reference>
<protein>
    <submittedName>
        <fullName evidence="1">Uncharacterized protein</fullName>
    </submittedName>
</protein>
<dbReference type="EMBL" id="BPLR01018303">
    <property type="protein sequence ID" value="GIY98519.1"/>
    <property type="molecule type" value="Genomic_DNA"/>
</dbReference>
<proteinExistence type="predicted"/>
<name>A0AAV4XX07_CAEEX</name>
<evidence type="ECO:0000313" key="1">
    <source>
        <dbReference type="EMBL" id="GIY98519.1"/>
    </source>
</evidence>
<sequence>MPTFEAVLEIVNKFDEDDMRHFFLQEWEQDYLYKFQYPFEEESQQVGNNLKISESPVYLDVEFEKGVITKKVITNNNKKV</sequence>
<accession>A0AAV4XX07</accession>
<organism evidence="1 2">
    <name type="scientific">Caerostris extrusa</name>
    <name type="common">Bark spider</name>
    <name type="synonym">Caerostris bankana</name>
    <dbReference type="NCBI Taxonomy" id="172846"/>
    <lineage>
        <taxon>Eukaryota</taxon>
        <taxon>Metazoa</taxon>
        <taxon>Ecdysozoa</taxon>
        <taxon>Arthropoda</taxon>
        <taxon>Chelicerata</taxon>
        <taxon>Arachnida</taxon>
        <taxon>Araneae</taxon>
        <taxon>Araneomorphae</taxon>
        <taxon>Entelegynae</taxon>
        <taxon>Araneoidea</taxon>
        <taxon>Araneidae</taxon>
        <taxon>Caerostris</taxon>
    </lineage>
</organism>
<comment type="caution">
    <text evidence="1">The sequence shown here is derived from an EMBL/GenBank/DDBJ whole genome shotgun (WGS) entry which is preliminary data.</text>
</comment>
<evidence type="ECO:0000313" key="2">
    <source>
        <dbReference type="Proteomes" id="UP001054945"/>
    </source>
</evidence>
<gene>
    <name evidence="1" type="ORF">CEXT_301141</name>
</gene>
<dbReference type="Proteomes" id="UP001054945">
    <property type="component" value="Unassembled WGS sequence"/>
</dbReference>
<keyword evidence="2" id="KW-1185">Reference proteome</keyword>